<keyword evidence="4 10" id="KW-0812">Transmembrane</keyword>
<feature type="domain" description="Cation/H(+) antiporter C-terminal" evidence="13">
    <location>
        <begin position="636"/>
        <end position="778"/>
    </location>
</feature>
<dbReference type="GO" id="GO:1902600">
    <property type="term" value="P:proton transmembrane transport"/>
    <property type="evidence" value="ECO:0007669"/>
    <property type="project" value="InterPro"/>
</dbReference>
<evidence type="ECO:0000256" key="2">
    <source>
        <dbReference type="ARBA" id="ARBA00022448"/>
    </source>
</evidence>
<comment type="similarity">
    <text evidence="9">Belongs to the monovalent cation:proton antiporter 2 (CPA2) transporter (TC 2.A.37) family. CHX (TC 2.A.37.4) subfamily.</text>
</comment>
<dbReference type="InterPro" id="IPR057290">
    <property type="entry name" value="CHX17_C"/>
</dbReference>
<comment type="subcellular location">
    <subcellularLocation>
        <location evidence="1">Membrane</location>
        <topology evidence="1">Multi-pass membrane protein</topology>
    </subcellularLocation>
</comment>
<evidence type="ECO:0000256" key="5">
    <source>
        <dbReference type="ARBA" id="ARBA00022958"/>
    </source>
</evidence>
<feature type="transmembrane region" description="Helical" evidence="10">
    <location>
        <begin position="43"/>
        <end position="66"/>
    </location>
</feature>
<evidence type="ECO:0000256" key="6">
    <source>
        <dbReference type="ARBA" id="ARBA00022989"/>
    </source>
</evidence>
<feature type="domain" description="Cation/H+ exchanger transmembrane" evidence="11">
    <location>
        <begin position="59"/>
        <end position="409"/>
    </location>
</feature>
<dbReference type="AlphaFoldDB" id="A0A6P5XVA7"/>
<dbReference type="InterPro" id="IPR050794">
    <property type="entry name" value="CPA2_transporter"/>
</dbReference>
<keyword evidence="5" id="KW-0630">Potassium</keyword>
<evidence type="ECO:0000256" key="3">
    <source>
        <dbReference type="ARBA" id="ARBA00022538"/>
    </source>
</evidence>
<dbReference type="GO" id="GO:0006885">
    <property type="term" value="P:regulation of pH"/>
    <property type="evidence" value="ECO:0007669"/>
    <property type="project" value="TreeGrafter"/>
</dbReference>
<dbReference type="Pfam" id="PF00999">
    <property type="entry name" value="Na_H_Exchanger"/>
    <property type="match status" value="1"/>
</dbReference>
<keyword evidence="7" id="KW-0406">Ion transport</keyword>
<dbReference type="GO" id="GO:0015297">
    <property type="term" value="F:antiporter activity"/>
    <property type="evidence" value="ECO:0007669"/>
    <property type="project" value="InterPro"/>
</dbReference>
<feature type="transmembrane region" description="Helical" evidence="10">
    <location>
        <begin position="359"/>
        <end position="381"/>
    </location>
</feature>
<name>A0A6P5XVA7_DURZI</name>
<dbReference type="Proteomes" id="UP000515121">
    <property type="component" value="Unplaced"/>
</dbReference>
<dbReference type="RefSeq" id="XP_022732135.1">
    <property type="nucleotide sequence ID" value="XM_022876400.1"/>
</dbReference>
<organism evidence="14 15">
    <name type="scientific">Durio zibethinus</name>
    <name type="common">Durian</name>
    <dbReference type="NCBI Taxonomy" id="66656"/>
    <lineage>
        <taxon>Eukaryota</taxon>
        <taxon>Viridiplantae</taxon>
        <taxon>Streptophyta</taxon>
        <taxon>Embryophyta</taxon>
        <taxon>Tracheophyta</taxon>
        <taxon>Spermatophyta</taxon>
        <taxon>Magnoliopsida</taxon>
        <taxon>eudicotyledons</taxon>
        <taxon>Gunneridae</taxon>
        <taxon>Pentapetalae</taxon>
        <taxon>rosids</taxon>
        <taxon>malvids</taxon>
        <taxon>Malvales</taxon>
        <taxon>Malvaceae</taxon>
        <taxon>Helicteroideae</taxon>
        <taxon>Durio</taxon>
    </lineage>
</organism>
<feature type="transmembrane region" description="Helical" evidence="10">
    <location>
        <begin position="240"/>
        <end position="265"/>
    </location>
</feature>
<dbReference type="Gene3D" id="1.20.1530.20">
    <property type="match status" value="1"/>
</dbReference>
<dbReference type="InterPro" id="IPR038770">
    <property type="entry name" value="Na+/solute_symporter_sf"/>
</dbReference>
<feature type="transmembrane region" description="Helical" evidence="10">
    <location>
        <begin position="277"/>
        <end position="297"/>
    </location>
</feature>
<feature type="transmembrane region" description="Helical" evidence="10">
    <location>
        <begin position="73"/>
        <end position="92"/>
    </location>
</feature>
<dbReference type="Pfam" id="PF23256">
    <property type="entry name" value="CHX17_2nd"/>
    <property type="match status" value="1"/>
</dbReference>
<dbReference type="InterPro" id="IPR006153">
    <property type="entry name" value="Cation/H_exchanger_TM"/>
</dbReference>
<evidence type="ECO:0000259" key="12">
    <source>
        <dbReference type="Pfam" id="PF23256"/>
    </source>
</evidence>
<keyword evidence="2" id="KW-0813">Transport</keyword>
<evidence type="ECO:0000256" key="1">
    <source>
        <dbReference type="ARBA" id="ARBA00004141"/>
    </source>
</evidence>
<feature type="transmembrane region" description="Helical" evidence="10">
    <location>
        <begin position="104"/>
        <end position="123"/>
    </location>
</feature>
<evidence type="ECO:0000259" key="11">
    <source>
        <dbReference type="Pfam" id="PF00999"/>
    </source>
</evidence>
<reference evidence="15" key="1">
    <citation type="submission" date="2025-08" db="UniProtKB">
        <authorList>
            <consortium name="RefSeq"/>
        </authorList>
    </citation>
    <scope>IDENTIFICATION</scope>
    <source>
        <tissue evidence="15">Fruit stalk</tissue>
    </source>
</reference>
<dbReference type="OrthoDB" id="1938353at2759"/>
<evidence type="ECO:0000259" key="13">
    <source>
        <dbReference type="Pfam" id="PF23259"/>
    </source>
</evidence>
<protein>
    <submittedName>
        <fullName evidence="15">LOW QUALITY PROTEIN: cation/H(+) antiporter 12-like</fullName>
    </submittedName>
</protein>
<evidence type="ECO:0000313" key="15">
    <source>
        <dbReference type="RefSeq" id="XP_022732135.1"/>
    </source>
</evidence>
<dbReference type="GO" id="GO:0016020">
    <property type="term" value="C:membrane"/>
    <property type="evidence" value="ECO:0007669"/>
    <property type="project" value="UniProtKB-SubCell"/>
</dbReference>
<feature type="transmembrane region" description="Helical" evidence="10">
    <location>
        <begin position="207"/>
        <end position="228"/>
    </location>
</feature>
<sequence length="851" mass="94437">MNGAPAHDSHGNETVTFCIVLPPKVNSTGVWENTSSQSVILNYSLPLLELQMLLIFLVTHVIYSFLEPLGIPLFASQMVAGMILGPAMLGQIDEFKVILFPPDFGVGIIDTTAIFGFAIFLFLMGVKMDVKVAFRTTRSAKVIGLLSLLAPTLVGCLVREVFKEPNQTEEIRIERLVGTTIESLTSLSVIACLLSELKILNSELRRLALSSAVLGDLRSLFLVVVIVFSKNWSKSHSVALTNAGAMVDFIIVLVFVLRPLMVWIVRETPEGRPIKEVYIFAIMLIALGSSMYTHCFNQSPLFGAFLFGLAVPDGPPLGSALVDKFECFVSGVFLTLYVTTATMRADPGKMFCDPTRLKFSAILVVTTFLAKFIACLIPSFFGKMPFKDSLAFALIMTSKGIVELSHLSTYKDRKCLLPRSNCRLLQMQLFIVPILVKSLYDSLSRKYAGYLKRNIMHLTPNAELRVLACVHRPENFAGFIDLLNATCPTIESPNVVYVLHLVENGPCHSGLHSSLEARTRVGSSFENFILAFNQYEQNNWGLVTVNAFTAISPPNLMHDDICTMALDKQTSLILLPFHRKRSIDGSLEAEHNVIRNLNCSVLERSPCSISILVDRGALDRRISRTSLKSSRSFYCICMIFFGGKDDREALTLAKRMAKDPTVNLTVIHLVAEVSRNVLDWDMMLDAEELKNIKQREGGDGKMTYMEEVVKDGPQAALVVRSIADGYNLIIVGRRYGVESVQTSGLSEWSEFPELGIIGDLLASTDLERRSSVLVTQQQHYFNRSRTALHVSLLISILLVTHGQSQPILHCSGLVSHPTSYKVIPRPSFTTFTNLASKKIKNKYIDAFKIHG</sequence>
<keyword evidence="3" id="KW-0633">Potassium transport</keyword>
<evidence type="ECO:0000256" key="7">
    <source>
        <dbReference type="ARBA" id="ARBA00023065"/>
    </source>
</evidence>
<dbReference type="GO" id="GO:0012505">
    <property type="term" value="C:endomembrane system"/>
    <property type="evidence" value="ECO:0007669"/>
    <property type="project" value="TreeGrafter"/>
</dbReference>
<dbReference type="InterPro" id="IPR057291">
    <property type="entry name" value="CHX17_2nd"/>
</dbReference>
<keyword evidence="8 10" id="KW-0472">Membrane</keyword>
<dbReference type="PANTHER" id="PTHR32468:SF17">
    <property type="entry name" value="CATION_H(+) ANTIPORTER 4"/>
    <property type="match status" value="1"/>
</dbReference>
<dbReference type="GO" id="GO:0006813">
    <property type="term" value="P:potassium ion transport"/>
    <property type="evidence" value="ECO:0007669"/>
    <property type="project" value="UniProtKB-KW"/>
</dbReference>
<dbReference type="Pfam" id="PF23259">
    <property type="entry name" value="CHX17_C"/>
    <property type="match status" value="1"/>
</dbReference>
<dbReference type="GeneID" id="111286443"/>
<dbReference type="PANTHER" id="PTHR32468">
    <property type="entry name" value="CATION/H + ANTIPORTER"/>
    <property type="match status" value="1"/>
</dbReference>
<evidence type="ECO:0000256" key="10">
    <source>
        <dbReference type="SAM" id="Phobius"/>
    </source>
</evidence>
<keyword evidence="14" id="KW-1185">Reference proteome</keyword>
<keyword evidence="6 10" id="KW-1133">Transmembrane helix</keyword>
<evidence type="ECO:0000256" key="9">
    <source>
        <dbReference type="ARBA" id="ARBA00038341"/>
    </source>
</evidence>
<evidence type="ECO:0000256" key="8">
    <source>
        <dbReference type="ARBA" id="ARBA00023136"/>
    </source>
</evidence>
<gene>
    <name evidence="15" type="primary">LOC111286443</name>
</gene>
<feature type="domain" description="Cation/H(+) antiporter central" evidence="12">
    <location>
        <begin position="495"/>
        <end position="616"/>
    </location>
</feature>
<proteinExistence type="inferred from homology"/>
<dbReference type="KEGG" id="dzi:111286443"/>
<feature type="transmembrane region" description="Helical" evidence="10">
    <location>
        <begin position="317"/>
        <end position="338"/>
    </location>
</feature>
<accession>A0A6P5XVA7</accession>
<evidence type="ECO:0000313" key="14">
    <source>
        <dbReference type="Proteomes" id="UP000515121"/>
    </source>
</evidence>
<evidence type="ECO:0000256" key="4">
    <source>
        <dbReference type="ARBA" id="ARBA00022692"/>
    </source>
</evidence>